<dbReference type="eggNOG" id="COG2226">
    <property type="taxonomic scope" value="Bacteria"/>
</dbReference>
<dbReference type="Pfam" id="PF08241">
    <property type="entry name" value="Methyltransf_11"/>
    <property type="match status" value="1"/>
</dbReference>
<dbReference type="RefSeq" id="WP_012411136.1">
    <property type="nucleotide sequence ID" value="NC_010628.1"/>
</dbReference>
<dbReference type="Proteomes" id="UP000001191">
    <property type="component" value="Chromosome"/>
</dbReference>
<dbReference type="GO" id="GO:0032259">
    <property type="term" value="P:methylation"/>
    <property type="evidence" value="ECO:0007669"/>
    <property type="project" value="UniProtKB-KW"/>
</dbReference>
<dbReference type="KEGG" id="npu:Npun_R4833"/>
<proteinExistence type="predicted"/>
<keyword evidence="2" id="KW-0808">Transferase</keyword>
<dbReference type="EnsemblBacteria" id="ACC83180">
    <property type="protein sequence ID" value="ACC83180"/>
    <property type="gene ID" value="Npun_R4833"/>
</dbReference>
<dbReference type="HOGENOM" id="CLU_082091_0_0_3"/>
<dbReference type="Gene3D" id="3.40.50.150">
    <property type="entry name" value="Vaccinia Virus protein VP39"/>
    <property type="match status" value="1"/>
</dbReference>
<evidence type="ECO:0000313" key="3">
    <source>
        <dbReference type="Proteomes" id="UP000001191"/>
    </source>
</evidence>
<dbReference type="OrthoDB" id="7260171at2"/>
<dbReference type="InterPro" id="IPR013216">
    <property type="entry name" value="Methyltransf_11"/>
</dbReference>
<dbReference type="EMBL" id="CP001037">
    <property type="protein sequence ID" value="ACC83180.1"/>
    <property type="molecule type" value="Genomic_DNA"/>
</dbReference>
<dbReference type="SUPFAM" id="SSF53335">
    <property type="entry name" value="S-adenosyl-L-methionine-dependent methyltransferases"/>
    <property type="match status" value="1"/>
</dbReference>
<feature type="domain" description="Methyltransferase type 11" evidence="1">
    <location>
        <begin position="71"/>
        <end position="133"/>
    </location>
</feature>
<dbReference type="GO" id="GO:0008757">
    <property type="term" value="F:S-adenosylmethionine-dependent methyltransferase activity"/>
    <property type="evidence" value="ECO:0007669"/>
    <property type="project" value="InterPro"/>
</dbReference>
<dbReference type="InterPro" id="IPR029063">
    <property type="entry name" value="SAM-dependent_MTases_sf"/>
</dbReference>
<sequence length="227" mass="26233">MNKLIGRKVYDSTLSDSWASSLRKKRFSLFVSILDSLPSPIKILDVGGTVGFWENLGFLNQENKDIEITLLNLKFPKTSSTHPKIKQVIGSATNMVNFQSNEFDIVFSNSVIEHVGDYDQQYQMATEVMRVGKRYFVQTPNVFFPIEPHFVFPLFQFLPVSSRVWLLTNFAIGWYDKVADKELARKIATSIRLLSKREFLNLFPESQLYEEKFFGLTKSFTVYKESP</sequence>
<evidence type="ECO:0000313" key="2">
    <source>
        <dbReference type="EMBL" id="ACC83180.1"/>
    </source>
</evidence>
<evidence type="ECO:0000259" key="1">
    <source>
        <dbReference type="Pfam" id="PF08241"/>
    </source>
</evidence>
<protein>
    <submittedName>
        <fullName evidence="2">Methyltransferase type 11</fullName>
    </submittedName>
</protein>
<dbReference type="STRING" id="63737.Npun_R4833"/>
<dbReference type="AlphaFoldDB" id="B2IZ73"/>
<reference evidence="2 3" key="2">
    <citation type="journal article" date="2013" name="Plant Physiol.">
        <title>A Nostoc punctiforme Sugar Transporter Necessary to Establish a Cyanobacterium-Plant Symbiosis.</title>
        <authorList>
            <person name="Ekman M."/>
            <person name="Picossi S."/>
            <person name="Campbell E.L."/>
            <person name="Meeks J.C."/>
            <person name="Flores E."/>
        </authorList>
    </citation>
    <scope>NUCLEOTIDE SEQUENCE [LARGE SCALE GENOMIC DNA]</scope>
    <source>
        <strain evidence="3">ATCC 29133 / PCC 73102</strain>
    </source>
</reference>
<name>B2IZ73_NOSP7</name>
<keyword evidence="3" id="KW-1185">Reference proteome</keyword>
<gene>
    <name evidence="2" type="ordered locus">Npun_R4833</name>
</gene>
<reference evidence="3" key="1">
    <citation type="submission" date="2008-04" db="EMBL/GenBank/DDBJ databases">
        <title>Complete sequence of chromosome of Nostoc punctiforme ATCC 29133.</title>
        <authorList>
            <consortium name="US DOE Joint Genome Institute"/>
            <person name="Copeland A."/>
            <person name="Lucas S."/>
            <person name="Lapidus A."/>
            <person name="Glavina del Rio T."/>
            <person name="Dalin E."/>
            <person name="Tice H."/>
            <person name="Pitluck S."/>
            <person name="Chain P."/>
            <person name="Malfatti S."/>
            <person name="Shin M."/>
            <person name="Vergez L."/>
            <person name="Schmutz J."/>
            <person name="Larimer F."/>
            <person name="Land M."/>
            <person name="Hauser L."/>
            <person name="Kyrpides N."/>
            <person name="Kim E."/>
            <person name="Meeks J.C."/>
            <person name="Elhai J."/>
            <person name="Campbell E.L."/>
            <person name="Thiel T."/>
            <person name="Longmire J."/>
            <person name="Potts M."/>
            <person name="Atlas R."/>
        </authorList>
    </citation>
    <scope>NUCLEOTIDE SEQUENCE [LARGE SCALE GENOMIC DNA]</scope>
    <source>
        <strain evidence="3">ATCC 29133 / PCC 73102</strain>
    </source>
</reference>
<keyword evidence="2" id="KW-0489">Methyltransferase</keyword>
<organism evidence="2 3">
    <name type="scientific">Nostoc punctiforme (strain ATCC 29133 / PCC 73102)</name>
    <dbReference type="NCBI Taxonomy" id="63737"/>
    <lineage>
        <taxon>Bacteria</taxon>
        <taxon>Bacillati</taxon>
        <taxon>Cyanobacteriota</taxon>
        <taxon>Cyanophyceae</taxon>
        <taxon>Nostocales</taxon>
        <taxon>Nostocaceae</taxon>
        <taxon>Nostoc</taxon>
    </lineage>
</organism>
<accession>B2IZ73</accession>